<dbReference type="AlphaFoldDB" id="A0A0W0U0I2"/>
<gene>
    <name evidence="1" type="ORF">Lfee_1122</name>
    <name evidence="2" type="ORF">NCTC12022_00173</name>
</gene>
<accession>A0A0W0U0I2</accession>
<evidence type="ECO:0000313" key="1">
    <source>
        <dbReference type="EMBL" id="KTD01518.1"/>
    </source>
</evidence>
<evidence type="ECO:0000313" key="4">
    <source>
        <dbReference type="Proteomes" id="UP000251942"/>
    </source>
</evidence>
<reference evidence="2 4" key="2">
    <citation type="submission" date="2018-06" db="EMBL/GenBank/DDBJ databases">
        <authorList>
            <consortium name="Pathogen Informatics"/>
            <person name="Doyle S."/>
        </authorList>
    </citation>
    <scope>NUCLEOTIDE SEQUENCE [LARGE SCALE GENOMIC DNA]</scope>
    <source>
        <strain evidence="2 4">NCTC12022</strain>
    </source>
</reference>
<keyword evidence="3" id="KW-1185">Reference proteome</keyword>
<evidence type="ECO:0000313" key="2">
    <source>
        <dbReference type="EMBL" id="SPX59352.1"/>
    </source>
</evidence>
<reference evidence="1 3" key="1">
    <citation type="submission" date="2015-11" db="EMBL/GenBank/DDBJ databases">
        <title>Genomic analysis of 38 Legionella species identifies large and diverse effector repertoires.</title>
        <authorList>
            <person name="Burstein D."/>
            <person name="Amaro F."/>
            <person name="Zusman T."/>
            <person name="Lifshitz Z."/>
            <person name="Cohen O."/>
            <person name="Gilbert J.A."/>
            <person name="Pupko T."/>
            <person name="Shuman H.A."/>
            <person name="Segal G."/>
        </authorList>
    </citation>
    <scope>NUCLEOTIDE SEQUENCE [LARGE SCALE GENOMIC DNA]</scope>
    <source>
        <strain evidence="1 3">WO-44C</strain>
    </source>
</reference>
<dbReference type="Proteomes" id="UP000251942">
    <property type="component" value="Unassembled WGS sequence"/>
</dbReference>
<dbReference type="InterPro" id="IPR009858">
    <property type="entry name" value="DUF1415"/>
</dbReference>
<dbReference type="EMBL" id="LNYB01000031">
    <property type="protein sequence ID" value="KTD01518.1"/>
    <property type="molecule type" value="Genomic_DNA"/>
</dbReference>
<dbReference type="OrthoDB" id="277390at2"/>
<protein>
    <submittedName>
        <fullName evidence="2">Protein of uncharacterized function (DUF1415)</fullName>
    </submittedName>
</protein>
<dbReference type="Pfam" id="PF07209">
    <property type="entry name" value="DUF1415"/>
    <property type="match status" value="1"/>
</dbReference>
<dbReference type="PATRIC" id="fig|453.4.peg.1205"/>
<dbReference type="STRING" id="453.Lfee_1122"/>
<organism evidence="1 3">
    <name type="scientific">Legionella feeleii</name>
    <dbReference type="NCBI Taxonomy" id="453"/>
    <lineage>
        <taxon>Bacteria</taxon>
        <taxon>Pseudomonadati</taxon>
        <taxon>Pseudomonadota</taxon>
        <taxon>Gammaproteobacteria</taxon>
        <taxon>Legionellales</taxon>
        <taxon>Legionellaceae</taxon>
        <taxon>Legionella</taxon>
    </lineage>
</organism>
<evidence type="ECO:0000313" key="3">
    <source>
        <dbReference type="Proteomes" id="UP000054698"/>
    </source>
</evidence>
<dbReference type="RefSeq" id="WP_058444735.1">
    <property type="nucleotide sequence ID" value="NZ_CAAAHT010000030.1"/>
</dbReference>
<dbReference type="EMBL" id="UASS01000001">
    <property type="protein sequence ID" value="SPX59352.1"/>
    <property type="molecule type" value="Genomic_DNA"/>
</dbReference>
<dbReference type="Proteomes" id="UP000054698">
    <property type="component" value="Unassembled WGS sequence"/>
</dbReference>
<proteinExistence type="predicted"/>
<sequence length="187" mass="21720">MSESSELIIRQTQNWIHSFIIKFNICPFAKREINKGSVRFQVSFTAKEEAALTEVMSEIEVLDQQREVETTLMIFPRLFTDFFHYLDFVDLAEQLLVQSGYEGIYQIASFHPDYCFADVDFNDVSNYTNRSPYPMLHLLREESVDKAIDYYGDTSTIPEKNIATMQQLGLEKIQKLLSDCMNTNHSS</sequence>
<name>A0A0W0U0I2_9GAMM</name>